<feature type="compositionally biased region" description="Pro residues" evidence="1">
    <location>
        <begin position="327"/>
        <end position="340"/>
    </location>
</feature>
<gene>
    <name evidence="2" type="ORF">Cgig2_002293</name>
</gene>
<feature type="region of interest" description="Disordered" evidence="1">
    <location>
        <begin position="51"/>
        <end position="85"/>
    </location>
</feature>
<dbReference type="PANTHER" id="PTHR33240">
    <property type="entry name" value="OS08G0508500 PROTEIN"/>
    <property type="match status" value="1"/>
</dbReference>
<protein>
    <recommendedName>
        <fullName evidence="4">Reverse transcriptase domain-containing protein</fullName>
    </recommendedName>
</protein>
<evidence type="ECO:0008006" key="4">
    <source>
        <dbReference type="Google" id="ProtNLM"/>
    </source>
</evidence>
<evidence type="ECO:0000256" key="1">
    <source>
        <dbReference type="SAM" id="MobiDB-lite"/>
    </source>
</evidence>
<organism evidence="2 3">
    <name type="scientific">Carnegiea gigantea</name>
    <dbReference type="NCBI Taxonomy" id="171969"/>
    <lineage>
        <taxon>Eukaryota</taxon>
        <taxon>Viridiplantae</taxon>
        <taxon>Streptophyta</taxon>
        <taxon>Embryophyta</taxon>
        <taxon>Tracheophyta</taxon>
        <taxon>Spermatophyta</taxon>
        <taxon>Magnoliopsida</taxon>
        <taxon>eudicotyledons</taxon>
        <taxon>Gunneridae</taxon>
        <taxon>Pentapetalae</taxon>
        <taxon>Caryophyllales</taxon>
        <taxon>Cactineae</taxon>
        <taxon>Cactaceae</taxon>
        <taxon>Cactoideae</taxon>
        <taxon>Echinocereeae</taxon>
        <taxon>Carnegiea</taxon>
    </lineage>
</organism>
<evidence type="ECO:0000313" key="2">
    <source>
        <dbReference type="EMBL" id="KAJ8449496.1"/>
    </source>
</evidence>
<dbReference type="AlphaFoldDB" id="A0A9Q1KVD0"/>
<dbReference type="PANTHER" id="PTHR33240:SF17">
    <property type="entry name" value="EUKARYOTIC PEPTIDE CHAIN RELEASE FACTOR GTP-BINDING SUBUNIT-LIKE"/>
    <property type="match status" value="1"/>
</dbReference>
<comment type="caution">
    <text evidence="2">The sequence shown here is derived from an EMBL/GenBank/DDBJ whole genome shotgun (WGS) entry which is preliminary data.</text>
</comment>
<feature type="compositionally biased region" description="Low complexity" evidence="1">
    <location>
        <begin position="240"/>
        <end position="258"/>
    </location>
</feature>
<dbReference type="EMBL" id="JAKOGI010000021">
    <property type="protein sequence ID" value="KAJ8449496.1"/>
    <property type="molecule type" value="Genomic_DNA"/>
</dbReference>
<feature type="region of interest" description="Disordered" evidence="1">
    <location>
        <begin position="322"/>
        <end position="378"/>
    </location>
</feature>
<keyword evidence="3" id="KW-1185">Reference proteome</keyword>
<dbReference type="Proteomes" id="UP001153076">
    <property type="component" value="Unassembled WGS sequence"/>
</dbReference>
<name>A0A9Q1KVD0_9CARY</name>
<proteinExistence type="predicted"/>
<feature type="compositionally biased region" description="Low complexity" evidence="1">
    <location>
        <begin position="278"/>
        <end position="294"/>
    </location>
</feature>
<accession>A0A9Q1KVD0</accession>
<feature type="region of interest" description="Disordered" evidence="1">
    <location>
        <begin position="227"/>
        <end position="310"/>
    </location>
</feature>
<evidence type="ECO:0000313" key="3">
    <source>
        <dbReference type="Proteomes" id="UP001153076"/>
    </source>
</evidence>
<reference evidence="2" key="1">
    <citation type="submission" date="2022-04" db="EMBL/GenBank/DDBJ databases">
        <title>Carnegiea gigantea Genome sequencing and assembly v2.</title>
        <authorList>
            <person name="Copetti D."/>
            <person name="Sanderson M.J."/>
            <person name="Burquez A."/>
            <person name="Wojciechowski M.F."/>
        </authorList>
    </citation>
    <scope>NUCLEOTIDE SEQUENCE</scope>
    <source>
        <strain evidence="2">SGP5-SGP5p</strain>
        <tissue evidence="2">Aerial part</tissue>
    </source>
</reference>
<sequence length="378" mass="41280">MSWWTHRKASCPLWLTPLHARSLSKSRELWRQQARPGLFVPSSTRWSMRGSPLIDQKGNRPPAPRNVAEGGHPMLRRPRPMTAPLRPQNARKYCEFHEQSGHTTTECQELKKALHELADKGQIDRFLKRGSWFLRQEQEPAPPSPRDEECLTEVMVIIAGGHAEGITQLAWKAQLKSAQQEVNPTGMIRLSVHCGDKIKSRSLEVDFVIVDVPTAYNVILGRPTLHKRGEEKTAGRDYTSGSPPSSCSSPSEAPALASRGLVASSSTTSPSVKGGIKSTSSRSRPFAAARSRSSTKPRNNGHLETRWQGSAQPCRGILGCQSDLAVSPPPWLGPHQPQPSPADAAALSCQPHRPPDPPAVFRSTVGSTRGALPAASTR</sequence>